<evidence type="ECO:0000259" key="22">
    <source>
        <dbReference type="PROSITE" id="PS50900"/>
    </source>
</evidence>
<feature type="compositionally biased region" description="Basic and acidic residues" evidence="20">
    <location>
        <begin position="1440"/>
        <end position="1451"/>
    </location>
</feature>
<keyword evidence="9" id="KW-0378">Hydrolase</keyword>
<dbReference type="FunFam" id="2.20.100.10:FF:000006">
    <property type="entry name" value="A disintegrin and metalloproteinase with thrombospondin motifs 1"/>
    <property type="match status" value="1"/>
</dbReference>
<dbReference type="InterPro" id="IPR002870">
    <property type="entry name" value="Peptidase_M12B_N"/>
</dbReference>
<comment type="subcellular location">
    <subcellularLocation>
        <location evidence="1">Secreted</location>
        <location evidence="1">Extracellular space</location>
        <location evidence="1">Extracellular matrix</location>
    </subcellularLocation>
</comment>
<feature type="binding site" evidence="17">
    <location>
        <position position="561"/>
    </location>
    <ligand>
        <name>Ca(2+)</name>
        <dbReference type="ChEBI" id="CHEBI:29108"/>
        <label>1</label>
    </ligand>
</feature>
<keyword evidence="3" id="KW-0272">Extracellular matrix</keyword>
<comment type="subunit">
    <text evidence="15">Interacts with COMP.</text>
</comment>
<feature type="disulfide bond" evidence="18">
    <location>
        <begin position="832"/>
        <end position="843"/>
    </location>
</feature>
<dbReference type="InterPro" id="IPR045371">
    <property type="entry name" value="ADAMTS_CR_3"/>
</dbReference>
<feature type="binding site" evidence="17 19">
    <location>
        <position position="708"/>
    </location>
    <ligand>
        <name>Zn(2+)</name>
        <dbReference type="ChEBI" id="CHEBI:29105"/>
        <note>catalytic</note>
    </ligand>
</feature>
<feature type="compositionally biased region" description="Gly residues" evidence="20">
    <location>
        <begin position="103"/>
        <end position="113"/>
    </location>
</feature>
<evidence type="ECO:0000256" key="3">
    <source>
        <dbReference type="ARBA" id="ARBA00022530"/>
    </source>
</evidence>
<comment type="cofactor">
    <cofactor evidence="17">
        <name>Zn(2+)</name>
        <dbReference type="ChEBI" id="CHEBI:29105"/>
    </cofactor>
    <text evidence="17">Binds 1 zinc ion per subunit.</text>
</comment>
<gene>
    <name evidence="24" type="primary">ADAMTS12</name>
</gene>
<dbReference type="SMART" id="SM00209">
    <property type="entry name" value="TSP1"/>
    <property type="match status" value="8"/>
</dbReference>
<evidence type="ECO:0000256" key="9">
    <source>
        <dbReference type="ARBA" id="ARBA00022801"/>
    </source>
</evidence>
<evidence type="ECO:0000256" key="16">
    <source>
        <dbReference type="PIRSR" id="PIRSR613273-1"/>
    </source>
</evidence>
<feature type="disulfide bond" evidence="18">
    <location>
        <begin position="866"/>
        <end position="903"/>
    </location>
</feature>
<dbReference type="OrthoDB" id="412680at2759"/>
<dbReference type="PROSITE" id="PS50900">
    <property type="entry name" value="PLAC"/>
    <property type="match status" value="1"/>
</dbReference>
<keyword evidence="2" id="KW-0964">Secreted</keyword>
<organism evidence="23 24">
    <name type="scientific">Lepidothrix coronata</name>
    <name type="common">blue-crowned manakin</name>
    <dbReference type="NCBI Taxonomy" id="321398"/>
    <lineage>
        <taxon>Eukaryota</taxon>
        <taxon>Metazoa</taxon>
        <taxon>Chordata</taxon>
        <taxon>Craniata</taxon>
        <taxon>Vertebrata</taxon>
        <taxon>Euteleostomi</taxon>
        <taxon>Archelosauria</taxon>
        <taxon>Archosauria</taxon>
        <taxon>Dinosauria</taxon>
        <taxon>Saurischia</taxon>
        <taxon>Theropoda</taxon>
        <taxon>Coelurosauria</taxon>
        <taxon>Aves</taxon>
        <taxon>Neognathae</taxon>
        <taxon>Neoaves</taxon>
        <taxon>Telluraves</taxon>
        <taxon>Australaves</taxon>
        <taxon>Passeriformes</taxon>
        <taxon>Pipridae</taxon>
        <taxon>Lepidothrix</taxon>
    </lineage>
</organism>
<evidence type="ECO:0000256" key="8">
    <source>
        <dbReference type="ARBA" id="ARBA00022737"/>
    </source>
</evidence>
<evidence type="ECO:0000256" key="17">
    <source>
        <dbReference type="PIRSR" id="PIRSR613273-2"/>
    </source>
</evidence>
<dbReference type="SUPFAM" id="SSF82895">
    <property type="entry name" value="TSP-1 type 1 repeat"/>
    <property type="match status" value="8"/>
</dbReference>
<dbReference type="FunFam" id="3.40.1620.60:FF:000004">
    <property type="entry name" value="A disintegrin and metalloproteinase with thrombospondin motifs 12"/>
    <property type="match status" value="1"/>
</dbReference>
<reference evidence="24" key="1">
    <citation type="submission" date="2025-08" db="UniProtKB">
        <authorList>
            <consortium name="RefSeq"/>
        </authorList>
    </citation>
    <scope>IDENTIFICATION</scope>
</reference>
<feature type="binding site" evidence="17">
    <location>
        <position position="645"/>
    </location>
    <ligand>
        <name>Ca(2+)</name>
        <dbReference type="ChEBI" id="CHEBI:29108"/>
        <label>2</label>
    </ligand>
</feature>
<feature type="region of interest" description="Disordered" evidence="20">
    <location>
        <begin position="19"/>
        <end position="39"/>
    </location>
</feature>
<feature type="disulfide bond" evidence="18">
    <location>
        <begin position="682"/>
        <end position="763"/>
    </location>
</feature>
<evidence type="ECO:0000256" key="19">
    <source>
        <dbReference type="PROSITE-ProRule" id="PRU00276"/>
    </source>
</evidence>
<dbReference type="InterPro" id="IPR010294">
    <property type="entry name" value="ADAMTS_spacer1"/>
</dbReference>
<sequence length="1938" mass="214139">MSLLKAGLWLPNPEGPWVPGASGGARPAPSLPAAAERGGKRFKLPSASSTFSSGRGNLCQGGCGGYAFPAPFSGDHRRVTGEGMLPCAGRPSRELPGRTPHFGRGGGRRGGGSPCWRPLLPSPPARPGSPQRLNPCGSEAGALGSGSLPTALLPPPAETRHRDGPAQPLWGAAPVFGGAGSRPGHAAAPVGAGGPRSEPPARTMPCVPRSRAARMVSFWLLVLRAQALCLGRAPPAGGSPFPDGRQGQCRRVWGARGERVPSRMCFQPSRRPAGGAAAPRRCSPPLLPEQRRAGPRCCPGSLPLAALPWAPAGTGCSAPKVLHRGLSALGCAFLRLLGSHRVPLWQFVKTLPDYHVVDPARVDASGHFLSFNLHHHISNTRKKRDLGKNENDVYYKINHEEKDLFFNLTVHVEFLSHNYIVERRRGNHTSAKITTRSGVPCHFLGTAWQPGSGSGTAAISTCNGLTGYFHLPHGDYFIEPIKKHPQKEGTPHPHIIYGANNLQNALRRRRATPMESEQACGLNDTHSFLKQQQLRRERWEQNHKAARKVSRRSVSKERWVETLVVADSKMVEYHGSDHVESYILTIMNMVTGLFHDPSIGNAIHIVLVRLILFEEEEQGLKIVHHADKTLASFCKWQKNVNPKSDVNPTHHDVAVLLTRKDICAGMNRPCETLGLSHLSGMCQPHRSCNINEDSGLPLAFTIAHELGHSFGIQHDGKENDCEPVGKRPYIMSRQLQYDPTPLTWSQCSKEYITRFLDRGWGFCLDDIPQKEVLKSPVIAPGVIYDVHHQCQLQYGSNATFCEDVDNLCQTLWCSVKGSCRSKLDAAADGTRCGENKWCFSGECITVGKTPEVIHGGWGIWSSWSHCTRTCGAGVQSAERPCDNPEPQFGGDYCTGERKRYRMCNINPCPKDLPTFRQMQCSEFDTVPYQNEFYHWVPVYNTANPCELHCRPIDGHFSEKMLDAVTDGTPCFEGRHSRDICINGMCKTVGCDYEINSNATEDQCGVCLGDGSACHTVKMMFNQSEGFGYVDIGLIPKGARGIKVMEVAEAGNFLAVRSKDPEKYYLNGGFIIQWNGEYKVAGTVFQYDRTGDLENLTAPGPTNESVWIQLLFQETNPGIKYEYTVRKEESNENEIGEPEYFWQYGDWTACSVTCGRGVQRQVAHCMWKGSGAIKNSFCDPVTQPNGRQKKCYEKDCPPRWWAGEWQKCSTTCGPTGQKKRTVLCIQTVGSDEQALAVTECQHLLKPKTHLSCNRDVLCPSDWTVSNWTECTVTCGGGIRTRNVTCAKNSDEPCDSSKRPNSKALCGLQQCPSAGRFLMPPLAPRRGKIIIRKTTTNPERNLPRRILRPSPRSYTTTKTPRPESVTPCLPTSSGLGDVSEKEGTANRTIQNNFAGPSDAYNYPIVSTENSSYQNTTSWPIYNSLSTKIIRHSENTSESEPVSTKESEMHRSEDTPVSSFTSNPEITSSYDYLTEESDDIDGPLGVSKKPADLFYSTELNSEIRTRSTTLDTVSPVLQNKSVTPQSPPASHHQDPSMLLPVSRAAQGLAFPTTANYVNLQVDVPVVEVTTPQAPVAERPTVLGHVPRDQTDNRKEVKLPDTVTTSTQSSALDHALRNQSATSEGVLVNVTENRHITAPNSLPDDAYWIVGNWSECSTTCGMGAFWRLVECSSRNTSHCQHIKKPDPARKCYLRPCASWKTGNWSKCSANCSGGFKTRDAHCIDVREKRLLRPFHCQLLGYKPQLSTRCNTEPCLQWHVEPWNKCSRTCGGGQQKRHIYCPEEGHCDWTKRPNATASCNRQPCTQWINQAWSPCTVSCGGGIQQRTVKCMNAETNETEDDSMCVDKAKPTEHQKCNVQGCRKSTGLPCSKDQLSVHFCQRLKGIGKCLLPSIQTQCCFTCSQPRIRNKARYGDQRGLRQQNFTKSRRKSPQTQENNNQAAWH</sequence>
<dbReference type="Gene3D" id="3.40.390.10">
    <property type="entry name" value="Collagenase (Catalytic Domain)"/>
    <property type="match status" value="1"/>
</dbReference>
<keyword evidence="14" id="KW-0325">Glycoprotein</keyword>
<dbReference type="GO" id="GO:0030198">
    <property type="term" value="P:extracellular matrix organization"/>
    <property type="evidence" value="ECO:0007669"/>
    <property type="project" value="InterPro"/>
</dbReference>
<dbReference type="InterPro" id="IPR036383">
    <property type="entry name" value="TSP1_rpt_sf"/>
</dbReference>
<accession>A0A6J0GYC5</accession>
<dbReference type="GO" id="GO:0006508">
    <property type="term" value="P:proteolysis"/>
    <property type="evidence" value="ECO:0007669"/>
    <property type="project" value="UniProtKB-KW"/>
</dbReference>
<evidence type="ECO:0000256" key="7">
    <source>
        <dbReference type="ARBA" id="ARBA00022729"/>
    </source>
</evidence>
<evidence type="ECO:0000256" key="15">
    <source>
        <dbReference type="ARBA" id="ARBA00062682"/>
    </source>
</evidence>
<dbReference type="InterPro" id="IPR024079">
    <property type="entry name" value="MetalloPept_cat_dom_sf"/>
</dbReference>
<dbReference type="GeneID" id="108495409"/>
<feature type="region of interest" description="Disordered" evidence="20">
    <location>
        <begin position="1907"/>
        <end position="1938"/>
    </location>
</feature>
<dbReference type="Gene3D" id="2.60.120.830">
    <property type="match status" value="1"/>
</dbReference>
<evidence type="ECO:0000256" key="11">
    <source>
        <dbReference type="ARBA" id="ARBA00023049"/>
    </source>
</evidence>
<evidence type="ECO:0000313" key="24">
    <source>
        <dbReference type="RefSeq" id="XP_017666574.1"/>
    </source>
</evidence>
<feature type="domain" description="PLAC" evidence="22">
    <location>
        <begin position="1860"/>
        <end position="1900"/>
    </location>
</feature>
<keyword evidence="11 24" id="KW-0482">Metalloprotease</keyword>
<feature type="region of interest" description="Disordered" evidence="20">
    <location>
        <begin position="83"/>
        <end position="202"/>
    </location>
</feature>
<dbReference type="FunFam" id="2.60.120.830:FF:000001">
    <property type="entry name" value="A disintegrin and metalloproteinase with thrombospondin motifs 1"/>
    <property type="match status" value="1"/>
</dbReference>
<feature type="compositionally biased region" description="Low complexity" evidence="20">
    <location>
        <begin position="137"/>
        <end position="151"/>
    </location>
</feature>
<dbReference type="SUPFAM" id="SSF55486">
    <property type="entry name" value="Metalloproteases ('zincins'), catalytic domain"/>
    <property type="match status" value="1"/>
</dbReference>
<dbReference type="Pfam" id="PF19236">
    <property type="entry name" value="ADAMTS_CR_3"/>
    <property type="match status" value="1"/>
</dbReference>
<keyword evidence="13 18" id="KW-1015">Disulfide bond</keyword>
<feature type="binding site" evidence="17">
    <location>
        <position position="652"/>
    </location>
    <ligand>
        <name>Ca(2+)</name>
        <dbReference type="ChEBI" id="CHEBI:29108"/>
        <label>1</label>
    </ligand>
</feature>
<dbReference type="PANTHER" id="PTHR13723:SF189">
    <property type="entry name" value="A DISINTEGRIN AND METALLOPROTEINASE WITH THROMBOSPONDIN MOTIFS 12"/>
    <property type="match status" value="1"/>
</dbReference>
<dbReference type="InterPro" id="IPR010909">
    <property type="entry name" value="PLAC"/>
</dbReference>
<feature type="compositionally biased region" description="Polar residues" evidence="20">
    <location>
        <begin position="1452"/>
        <end position="1462"/>
    </location>
</feature>
<protein>
    <submittedName>
        <fullName evidence="24">A disintegrin and metalloproteinase with thrombospondin motifs 12</fullName>
    </submittedName>
</protein>
<feature type="disulfide bond" evidence="18">
    <location>
        <begin position="801"/>
        <end position="819"/>
    </location>
</feature>
<dbReference type="CDD" id="cd04273">
    <property type="entry name" value="ZnMc_ADAMTS_like"/>
    <property type="match status" value="1"/>
</dbReference>
<keyword evidence="8" id="KW-0677">Repeat</keyword>
<feature type="binding site" evidence="17">
    <location>
        <position position="645"/>
    </location>
    <ligand>
        <name>Ca(2+)</name>
        <dbReference type="ChEBI" id="CHEBI:29108"/>
        <label>1</label>
    </ligand>
</feature>
<dbReference type="Pfam" id="PF17771">
    <property type="entry name" value="ADAMTS_CR_2"/>
    <property type="match status" value="1"/>
</dbReference>
<feature type="disulfide bond" evidence="18">
    <location>
        <begin position="721"/>
        <end position="747"/>
    </location>
</feature>
<dbReference type="Pfam" id="PF01421">
    <property type="entry name" value="Reprolysin"/>
    <property type="match status" value="1"/>
</dbReference>
<dbReference type="InterPro" id="IPR001590">
    <property type="entry name" value="Peptidase_M12B"/>
</dbReference>
<dbReference type="GO" id="GO:0031012">
    <property type="term" value="C:extracellular matrix"/>
    <property type="evidence" value="ECO:0007669"/>
    <property type="project" value="TreeGrafter"/>
</dbReference>
<dbReference type="Gene3D" id="2.20.100.10">
    <property type="entry name" value="Thrombospondin type-1 (TSP1) repeat"/>
    <property type="match status" value="8"/>
</dbReference>
<evidence type="ECO:0000256" key="6">
    <source>
        <dbReference type="ARBA" id="ARBA00022723"/>
    </source>
</evidence>
<evidence type="ECO:0000313" key="23">
    <source>
        <dbReference type="Proteomes" id="UP000504624"/>
    </source>
</evidence>
<dbReference type="PROSITE" id="PS50215">
    <property type="entry name" value="ADAM_MEPRO"/>
    <property type="match status" value="1"/>
</dbReference>
<dbReference type="GO" id="GO:0046872">
    <property type="term" value="F:metal ion binding"/>
    <property type="evidence" value="ECO:0007669"/>
    <property type="project" value="UniProtKB-KW"/>
</dbReference>
<dbReference type="InterPro" id="IPR050439">
    <property type="entry name" value="ADAMTS_ADAMTS-like"/>
</dbReference>
<evidence type="ECO:0000256" key="4">
    <source>
        <dbReference type="ARBA" id="ARBA00022670"/>
    </source>
</evidence>
<evidence type="ECO:0000256" key="10">
    <source>
        <dbReference type="ARBA" id="ARBA00022833"/>
    </source>
</evidence>
<feature type="binding site" evidence="17 19">
    <location>
        <position position="704"/>
    </location>
    <ligand>
        <name>Zn(2+)</name>
        <dbReference type="ChEBI" id="CHEBI:29105"/>
        <note>catalytic</note>
    </ligand>
</feature>
<dbReference type="InterPro" id="IPR013273">
    <property type="entry name" value="ADAMTS/ADAMTS-like"/>
</dbReference>
<feature type="region of interest" description="Disordered" evidence="20">
    <location>
        <begin position="1331"/>
        <end position="1381"/>
    </location>
</feature>
<feature type="disulfide bond" evidence="18">
    <location>
        <begin position="808"/>
        <end position="838"/>
    </location>
</feature>
<dbReference type="Pfam" id="PF01562">
    <property type="entry name" value="Pep_M12B_propep"/>
    <property type="match status" value="1"/>
</dbReference>
<feature type="active site" evidence="16 19">
    <location>
        <position position="705"/>
    </location>
</feature>
<dbReference type="PANTHER" id="PTHR13723">
    <property type="entry name" value="ADAMTS A DISINTEGRIN AND METALLOPROTEASE WITH THROMBOSPONDIN MOTIFS PROTEASE"/>
    <property type="match status" value="1"/>
</dbReference>
<evidence type="ECO:0000256" key="18">
    <source>
        <dbReference type="PIRSR" id="PIRSR613273-3"/>
    </source>
</evidence>
<feature type="binding site" evidence="17">
    <location>
        <position position="763"/>
    </location>
    <ligand>
        <name>Ca(2+)</name>
        <dbReference type="ChEBI" id="CHEBI:29108"/>
        <label>1</label>
    </ligand>
</feature>
<feature type="region of interest" description="Disordered" evidence="20">
    <location>
        <begin position="1429"/>
        <end position="1462"/>
    </location>
</feature>
<dbReference type="Pfam" id="PF00090">
    <property type="entry name" value="TSP_1"/>
    <property type="match status" value="1"/>
</dbReference>
<dbReference type="Pfam" id="PF19030">
    <property type="entry name" value="TSP1_ADAMTS"/>
    <property type="match status" value="7"/>
</dbReference>
<keyword evidence="12" id="KW-0865">Zymogen</keyword>
<dbReference type="RefSeq" id="XP_017666574.1">
    <property type="nucleotide sequence ID" value="XM_017811085.1"/>
</dbReference>
<evidence type="ECO:0000256" key="5">
    <source>
        <dbReference type="ARBA" id="ARBA00022685"/>
    </source>
</evidence>
<feature type="compositionally biased region" description="Polar residues" evidence="20">
    <location>
        <begin position="1926"/>
        <end position="1938"/>
    </location>
</feature>
<feature type="binding site" evidence="17">
    <location>
        <position position="766"/>
    </location>
    <ligand>
        <name>Ca(2+)</name>
        <dbReference type="ChEBI" id="CHEBI:29108"/>
        <label>1</label>
    </ligand>
</feature>
<evidence type="ECO:0000259" key="21">
    <source>
        <dbReference type="PROSITE" id="PS50215"/>
    </source>
</evidence>
<feature type="binding site" evidence="17 19">
    <location>
        <position position="714"/>
    </location>
    <ligand>
        <name>Zn(2+)</name>
        <dbReference type="ChEBI" id="CHEBI:29105"/>
        <note>catalytic</note>
    </ligand>
</feature>
<evidence type="ECO:0000256" key="1">
    <source>
        <dbReference type="ARBA" id="ARBA00004498"/>
    </source>
</evidence>
<feature type="disulfide bond" evidence="18">
    <location>
        <begin position="790"/>
        <end position="813"/>
    </location>
</feature>
<proteinExistence type="predicted"/>
<keyword evidence="4" id="KW-0645">Protease</keyword>
<feature type="disulfide bond" evidence="18">
    <location>
        <begin position="881"/>
        <end position="893"/>
    </location>
</feature>
<dbReference type="InterPro" id="IPR041645">
    <property type="entry name" value="ADAMTS_CR_2"/>
</dbReference>
<keyword evidence="6 17" id="KW-0479">Metal-binding</keyword>
<keyword evidence="17" id="KW-0106">Calcium</keyword>
<dbReference type="FunFam" id="3.40.390.10:FF:000001">
    <property type="entry name" value="A disintegrin and metalloproteinase with thrombospondin motifs 1"/>
    <property type="match status" value="1"/>
</dbReference>
<dbReference type="CTD" id="81792"/>
<evidence type="ECO:0000256" key="14">
    <source>
        <dbReference type="ARBA" id="ARBA00023180"/>
    </source>
</evidence>
<dbReference type="PRINTS" id="PR01857">
    <property type="entry name" value="ADAMTSFAMILY"/>
</dbReference>
<dbReference type="InterPro" id="IPR000884">
    <property type="entry name" value="TSP1_rpt"/>
</dbReference>
<evidence type="ECO:0000256" key="2">
    <source>
        <dbReference type="ARBA" id="ARBA00022525"/>
    </source>
</evidence>
<feature type="disulfide bond" evidence="18">
    <location>
        <begin position="663"/>
        <end position="670"/>
    </location>
</feature>
<feature type="disulfide bond" evidence="18">
    <location>
        <begin position="870"/>
        <end position="908"/>
    </location>
</feature>
<feature type="binding site" evidence="17">
    <location>
        <position position="561"/>
    </location>
    <ligand>
        <name>Ca(2+)</name>
        <dbReference type="ChEBI" id="CHEBI:29108"/>
        <label>2</label>
    </ligand>
</feature>
<dbReference type="Pfam" id="PF05986">
    <property type="entry name" value="ADAMTS_spacer1"/>
    <property type="match status" value="1"/>
</dbReference>
<dbReference type="FunFam" id="2.20.100.10:FF:000005">
    <property type="entry name" value="ADAM metallopeptidase with thrombospondin type 1 motif 9"/>
    <property type="match status" value="3"/>
</dbReference>
<dbReference type="Gene3D" id="3.40.1620.60">
    <property type="match status" value="1"/>
</dbReference>
<feature type="domain" description="Peptidase M12B" evidence="21">
    <location>
        <begin position="558"/>
        <end position="768"/>
    </location>
</feature>
<dbReference type="GO" id="GO:0004222">
    <property type="term" value="F:metalloendopeptidase activity"/>
    <property type="evidence" value="ECO:0007669"/>
    <property type="project" value="InterPro"/>
</dbReference>
<name>A0A6J0GYC5_9PASS</name>
<keyword evidence="5" id="KW-0165">Cleavage on pair of basic residues</keyword>
<comment type="caution">
    <text evidence="19">Lacks conserved residue(s) required for the propagation of feature annotation.</text>
</comment>
<feature type="disulfide bond" evidence="18">
    <location>
        <begin position="634"/>
        <end position="688"/>
    </location>
</feature>
<feature type="binding site" description="in inhibited form" evidence="17">
    <location>
        <position position="520"/>
    </location>
    <ligand>
        <name>Zn(2+)</name>
        <dbReference type="ChEBI" id="CHEBI:29105"/>
        <note>catalytic</note>
    </ligand>
</feature>
<evidence type="ECO:0000256" key="12">
    <source>
        <dbReference type="ARBA" id="ARBA00023145"/>
    </source>
</evidence>
<keyword evidence="23" id="KW-1185">Reference proteome</keyword>
<evidence type="ECO:0000256" key="20">
    <source>
        <dbReference type="SAM" id="MobiDB-lite"/>
    </source>
</evidence>
<keyword evidence="7" id="KW-0732">Signal</keyword>
<keyword evidence="10 17" id="KW-0862">Zinc</keyword>
<evidence type="ECO:0000256" key="13">
    <source>
        <dbReference type="ARBA" id="ARBA00023157"/>
    </source>
</evidence>
<dbReference type="PROSITE" id="PS50092">
    <property type="entry name" value="TSP1"/>
    <property type="match status" value="6"/>
</dbReference>
<dbReference type="Proteomes" id="UP000504624">
    <property type="component" value="Unplaced"/>
</dbReference>
<feature type="binding site" evidence="17">
    <location>
        <position position="766"/>
    </location>
    <ligand>
        <name>Ca(2+)</name>
        <dbReference type="ChEBI" id="CHEBI:29108"/>
        <label>2</label>
    </ligand>
</feature>